<protein>
    <submittedName>
        <fullName evidence="1">Uncharacterized protein</fullName>
    </submittedName>
</protein>
<gene>
    <name evidence="1" type="ORF">L6164_005971</name>
</gene>
<evidence type="ECO:0000313" key="2">
    <source>
        <dbReference type="Proteomes" id="UP000828941"/>
    </source>
</evidence>
<proteinExistence type="predicted"/>
<sequence>MMIIESAMAVRFPAGANVRPSTGVPYDTNGMVHAPSCRLAHTSNFDMTRGMLQKSIGTHFTRRSKLVNYRIRASAEHLGSAQDPAKKDGKSSYHPFEELTESTLENSGDARLTAEETSRTIIEVNSKGTVMFSSLINDEVHENIIWPDLPYLTDESGNVYFQMKNSEDVLQSLTSENNFVQVIVGVDTTEMISEMDLSGHAEIDFGIEDIDDLDDSDEEEEDVDENDDYDSDWVAVFSDEDEEEEGHADESLEDWAKLDTMRSTHPMYFAKKLAEIASDVPVDWMEQPPATLAIQGIIRPAFIEEHSFIQKHLSSSQPSNTDISKSKENKEDAGVINDCVHNSVSSRDNAAEAENTENSEIPVNETSFYKLEMTKIQLFPAHGHPTFVEVEDYMKAQPDAIAHSVSKIIYRLKAGGEKNIQALKSLCWRCKGVQVEEVHVIGVDSLGFDARVCSGTQVQTLRFAFKKRATSEYSAERQLNDLLFPIIHQKVQTLKQTHQNEF</sequence>
<accession>A0ACB9PSG1</accession>
<comment type="caution">
    <text evidence="1">The sequence shown here is derived from an EMBL/GenBank/DDBJ whole genome shotgun (WGS) entry which is preliminary data.</text>
</comment>
<dbReference type="EMBL" id="CM039428">
    <property type="protein sequence ID" value="KAI4351628.1"/>
    <property type="molecule type" value="Genomic_DNA"/>
</dbReference>
<organism evidence="1 2">
    <name type="scientific">Bauhinia variegata</name>
    <name type="common">Purple orchid tree</name>
    <name type="synonym">Phanera variegata</name>
    <dbReference type="NCBI Taxonomy" id="167791"/>
    <lineage>
        <taxon>Eukaryota</taxon>
        <taxon>Viridiplantae</taxon>
        <taxon>Streptophyta</taxon>
        <taxon>Embryophyta</taxon>
        <taxon>Tracheophyta</taxon>
        <taxon>Spermatophyta</taxon>
        <taxon>Magnoliopsida</taxon>
        <taxon>eudicotyledons</taxon>
        <taxon>Gunneridae</taxon>
        <taxon>Pentapetalae</taxon>
        <taxon>rosids</taxon>
        <taxon>fabids</taxon>
        <taxon>Fabales</taxon>
        <taxon>Fabaceae</taxon>
        <taxon>Cercidoideae</taxon>
        <taxon>Cercideae</taxon>
        <taxon>Bauhiniinae</taxon>
        <taxon>Bauhinia</taxon>
    </lineage>
</organism>
<name>A0ACB9PSG1_BAUVA</name>
<dbReference type="Proteomes" id="UP000828941">
    <property type="component" value="Chromosome 3"/>
</dbReference>
<keyword evidence="2" id="KW-1185">Reference proteome</keyword>
<evidence type="ECO:0000313" key="1">
    <source>
        <dbReference type="EMBL" id="KAI4351628.1"/>
    </source>
</evidence>
<reference evidence="1 2" key="1">
    <citation type="journal article" date="2022" name="DNA Res.">
        <title>Chromosomal-level genome assembly of the orchid tree Bauhinia variegata (Leguminosae; Cercidoideae) supports the allotetraploid origin hypothesis of Bauhinia.</title>
        <authorList>
            <person name="Zhong Y."/>
            <person name="Chen Y."/>
            <person name="Zheng D."/>
            <person name="Pang J."/>
            <person name="Liu Y."/>
            <person name="Luo S."/>
            <person name="Meng S."/>
            <person name="Qian L."/>
            <person name="Wei D."/>
            <person name="Dai S."/>
            <person name="Zhou R."/>
        </authorList>
    </citation>
    <scope>NUCLEOTIDE SEQUENCE [LARGE SCALE GENOMIC DNA]</scope>
    <source>
        <strain evidence="1">BV-YZ2020</strain>
    </source>
</reference>